<gene>
    <name evidence="1" type="ORF">C8N45_11367</name>
</gene>
<sequence>MKSGLEATAYVGALMHVGQPEFDVGRSARNHSKSKCNSPSLIPEALNTALIDGCTGYFEGLGFEFNMMYGS</sequence>
<organism evidence="1 2">
    <name type="scientific">Yoonia sediminilitoris</name>
    <dbReference type="NCBI Taxonomy" id="1286148"/>
    <lineage>
        <taxon>Bacteria</taxon>
        <taxon>Pseudomonadati</taxon>
        <taxon>Pseudomonadota</taxon>
        <taxon>Alphaproteobacteria</taxon>
        <taxon>Rhodobacterales</taxon>
        <taxon>Paracoccaceae</taxon>
        <taxon>Yoonia</taxon>
    </lineage>
</organism>
<accession>A0A2T6K9X6</accession>
<name>A0A2T6K9X6_9RHOB</name>
<reference evidence="1 2" key="1">
    <citation type="submission" date="2018-04" db="EMBL/GenBank/DDBJ databases">
        <title>Genomic Encyclopedia of Archaeal and Bacterial Type Strains, Phase II (KMG-II): from individual species to whole genera.</title>
        <authorList>
            <person name="Goeker M."/>
        </authorList>
    </citation>
    <scope>NUCLEOTIDE SEQUENCE [LARGE SCALE GENOMIC DNA]</scope>
    <source>
        <strain evidence="1 2">DSM 29955</strain>
    </source>
</reference>
<protein>
    <submittedName>
        <fullName evidence="1">Uncharacterized protein</fullName>
    </submittedName>
</protein>
<keyword evidence="2" id="KW-1185">Reference proteome</keyword>
<dbReference type="EMBL" id="QBUD01000013">
    <property type="protein sequence ID" value="PUB11549.1"/>
    <property type="molecule type" value="Genomic_DNA"/>
</dbReference>
<evidence type="ECO:0000313" key="2">
    <source>
        <dbReference type="Proteomes" id="UP000244523"/>
    </source>
</evidence>
<dbReference type="Proteomes" id="UP000244523">
    <property type="component" value="Unassembled WGS sequence"/>
</dbReference>
<evidence type="ECO:0000313" key="1">
    <source>
        <dbReference type="EMBL" id="PUB11549.1"/>
    </source>
</evidence>
<comment type="caution">
    <text evidence="1">The sequence shown here is derived from an EMBL/GenBank/DDBJ whole genome shotgun (WGS) entry which is preliminary data.</text>
</comment>
<dbReference type="AlphaFoldDB" id="A0A2T6K9X6"/>
<proteinExistence type="predicted"/>